<evidence type="ECO:0000313" key="1">
    <source>
        <dbReference type="EMBL" id="KAJ8035697.1"/>
    </source>
</evidence>
<sequence>MVLRTILRYLANHPQLVDTLAESRFMRRLAQITAYGVLKMQEKGHEAIDKAAESETLRKISEKKVNSQDRIASFQRTFAKELQKEMKQFKEQVKSGELQSKEKKND</sequence>
<reference evidence="1" key="1">
    <citation type="submission" date="2021-10" db="EMBL/GenBank/DDBJ databases">
        <title>Tropical sea cucumber genome reveals ecological adaptation and Cuvierian tubules defense mechanism.</title>
        <authorList>
            <person name="Chen T."/>
        </authorList>
    </citation>
    <scope>NUCLEOTIDE SEQUENCE</scope>
    <source>
        <strain evidence="1">Nanhai2018</strain>
        <tissue evidence="1">Muscle</tissue>
    </source>
</reference>
<comment type="caution">
    <text evidence="1">The sequence shown here is derived from an EMBL/GenBank/DDBJ whole genome shotgun (WGS) entry which is preliminary data.</text>
</comment>
<dbReference type="AlphaFoldDB" id="A0A9Q1H501"/>
<dbReference type="PANTHER" id="PTHR41161">
    <property type="entry name" value="PROTEIN NCBP2AS2"/>
    <property type="match status" value="1"/>
</dbReference>
<dbReference type="InterPro" id="IPR042407">
    <property type="entry name" value="NCBP2-AS2"/>
</dbReference>
<dbReference type="PANTHER" id="PTHR41161:SF1">
    <property type="entry name" value="PROTEIN NCBP2AS2"/>
    <property type="match status" value="1"/>
</dbReference>
<name>A0A9Q1H501_HOLLE</name>
<evidence type="ECO:0000313" key="2">
    <source>
        <dbReference type="Proteomes" id="UP001152320"/>
    </source>
</evidence>
<dbReference type="OrthoDB" id="5950777at2759"/>
<proteinExistence type="predicted"/>
<keyword evidence="2" id="KW-1185">Reference proteome</keyword>
<accession>A0A9Q1H501</accession>
<dbReference type="Proteomes" id="UP001152320">
    <property type="component" value="Chromosome 9"/>
</dbReference>
<dbReference type="EMBL" id="JAIZAY010000009">
    <property type="protein sequence ID" value="KAJ8035697.1"/>
    <property type="molecule type" value="Genomic_DNA"/>
</dbReference>
<protein>
    <submittedName>
        <fullName evidence="1">Uncharacterized protein</fullName>
    </submittedName>
</protein>
<organism evidence="1 2">
    <name type="scientific">Holothuria leucospilota</name>
    <name type="common">Black long sea cucumber</name>
    <name type="synonym">Mertensiothuria leucospilota</name>
    <dbReference type="NCBI Taxonomy" id="206669"/>
    <lineage>
        <taxon>Eukaryota</taxon>
        <taxon>Metazoa</taxon>
        <taxon>Echinodermata</taxon>
        <taxon>Eleutherozoa</taxon>
        <taxon>Echinozoa</taxon>
        <taxon>Holothuroidea</taxon>
        <taxon>Aspidochirotacea</taxon>
        <taxon>Aspidochirotida</taxon>
        <taxon>Holothuriidae</taxon>
        <taxon>Holothuria</taxon>
    </lineage>
</organism>
<gene>
    <name evidence="1" type="ORF">HOLleu_19455</name>
</gene>